<evidence type="ECO:0000313" key="2">
    <source>
        <dbReference type="Proteomes" id="UP000270471"/>
    </source>
</evidence>
<comment type="caution">
    <text evidence="1">The sequence shown here is derived from an EMBL/GenBank/DDBJ whole genome shotgun (WGS) entry which is preliminary data.</text>
</comment>
<dbReference type="Gene3D" id="1.10.287.1060">
    <property type="entry name" value="ESAT-6-like"/>
    <property type="match status" value="1"/>
</dbReference>
<keyword evidence="2" id="KW-1185">Reference proteome</keyword>
<sequence length="144" mass="15316">MADSEAANYDISVIDVSPAGLDVTSKALVELSKSVAERIGTIHTTLNGLRVAWQGQAASDAEKVQNEWARVMTELFGTEEDPSLGVLPTLADGVGMAWGNFSVAEQGVTKIFTEFLTNLTATGSGDPEEVTDTNRTAVTMTFPY</sequence>
<dbReference type="InterPro" id="IPR036689">
    <property type="entry name" value="ESAT-6-like_sf"/>
</dbReference>
<dbReference type="RefSeq" id="WP_121894827.1">
    <property type="nucleotide sequence ID" value="NZ_JBEXWZ010000006.1"/>
</dbReference>
<dbReference type="Proteomes" id="UP000270471">
    <property type="component" value="Unassembled WGS sequence"/>
</dbReference>
<dbReference type="OrthoDB" id="3531801at2"/>
<evidence type="ECO:0008006" key="3">
    <source>
        <dbReference type="Google" id="ProtNLM"/>
    </source>
</evidence>
<dbReference type="AlphaFoldDB" id="A0A3M0IEY2"/>
<reference evidence="1 2" key="1">
    <citation type="submission" date="2017-11" db="EMBL/GenBank/DDBJ databases">
        <title>Draft genome of actinobacteria isolated from guarana (Paullinia cupana (Mart.) Ducke.</title>
        <authorList>
            <person name="Siqueira K.A."/>
            <person name="Liotti R.G."/>
            <person name="Mendes T.A.O."/>
            <person name="Soares M.A."/>
        </authorList>
    </citation>
    <scope>NUCLEOTIDE SEQUENCE [LARGE SCALE GENOMIC DNA]</scope>
    <source>
        <strain evidence="1 2">193</strain>
    </source>
</reference>
<accession>A0A3M0IEY2</accession>
<proteinExistence type="predicted"/>
<gene>
    <name evidence="1" type="ORF">CTZ28_40585</name>
</gene>
<dbReference type="SUPFAM" id="SSF140453">
    <property type="entry name" value="EsxAB dimer-like"/>
    <property type="match status" value="1"/>
</dbReference>
<dbReference type="EMBL" id="PENI01000043">
    <property type="protein sequence ID" value="RMB80406.1"/>
    <property type="molecule type" value="Genomic_DNA"/>
</dbReference>
<name>A0A3M0IEY2_9ACTN</name>
<protein>
    <recommendedName>
        <fullName evidence="3">WXG100 family type VII secretion target</fullName>
    </recommendedName>
</protein>
<evidence type="ECO:0000313" key="1">
    <source>
        <dbReference type="EMBL" id="RMB80406.1"/>
    </source>
</evidence>
<organism evidence="1 2">
    <name type="scientific">Streptomyces shenzhenensis</name>
    <dbReference type="NCBI Taxonomy" id="943815"/>
    <lineage>
        <taxon>Bacteria</taxon>
        <taxon>Bacillati</taxon>
        <taxon>Actinomycetota</taxon>
        <taxon>Actinomycetes</taxon>
        <taxon>Kitasatosporales</taxon>
        <taxon>Streptomycetaceae</taxon>
        <taxon>Streptomyces</taxon>
    </lineage>
</organism>